<keyword evidence="2" id="KW-1133">Transmembrane helix</keyword>
<dbReference type="Gene3D" id="3.80.10.10">
    <property type="entry name" value="Ribonuclease Inhibitor"/>
    <property type="match status" value="2"/>
</dbReference>
<gene>
    <name evidence="3" type="ORF">EB796_013969</name>
</gene>
<evidence type="ECO:0000313" key="4">
    <source>
        <dbReference type="Proteomes" id="UP000593567"/>
    </source>
</evidence>
<keyword evidence="2" id="KW-0472">Membrane</keyword>
<evidence type="ECO:0000256" key="2">
    <source>
        <dbReference type="SAM" id="Phobius"/>
    </source>
</evidence>
<keyword evidence="1" id="KW-0732">Signal</keyword>
<dbReference type="PANTHER" id="PTHR24373">
    <property type="entry name" value="SLIT RELATED LEUCINE-RICH REPEAT NEURONAL PROTEIN"/>
    <property type="match status" value="1"/>
</dbReference>
<accession>A0A7J7JQM9</accession>
<dbReference type="InterPro" id="IPR001611">
    <property type="entry name" value="Leu-rich_rpt"/>
</dbReference>
<dbReference type="SUPFAM" id="SSF52058">
    <property type="entry name" value="L domain-like"/>
    <property type="match status" value="1"/>
</dbReference>
<keyword evidence="4" id="KW-1185">Reference proteome</keyword>
<organism evidence="3 4">
    <name type="scientific">Bugula neritina</name>
    <name type="common">Brown bryozoan</name>
    <name type="synonym">Sertularia neritina</name>
    <dbReference type="NCBI Taxonomy" id="10212"/>
    <lineage>
        <taxon>Eukaryota</taxon>
        <taxon>Metazoa</taxon>
        <taxon>Spiralia</taxon>
        <taxon>Lophotrochozoa</taxon>
        <taxon>Bryozoa</taxon>
        <taxon>Gymnolaemata</taxon>
        <taxon>Cheilostomatida</taxon>
        <taxon>Flustrina</taxon>
        <taxon>Buguloidea</taxon>
        <taxon>Bugulidae</taxon>
        <taxon>Bugula</taxon>
    </lineage>
</organism>
<sequence length="569" mass="63222">MVSITEGTLKINCIHNQLFNLSVFHPRDLVYRTVHILNCDLTQLDDLDTRTLREGNVRNLVLESVTPPKSLLPLKELTNKLEVLSIVGSTLKNEMINSLPVISWCTELNISSNSLSYLPASFQLFPRLTRLDASQNKFTSLDSAQLPVTIVDLIFRENLIQNIRMTKVLEELEMLDLSQNMITNLNWFIDSTIASSCSRINLSNNQILAVEPENIDFLTDLKSYDLSHNNISKLYKLIEVDNIVENTIDLSENPLHCSCQTVYFAKNVLWQSQRLPTCLKPASIVGTSLEFLLANSECGVTKPEGLISEKENDLSGITIVSLCVIGGVLCGVAAVAGVGFIMQRRQLSGIVTAKNPLQSKLDLDSTPLFPKNGGRKKLELEQLVSDSVNPTDFYLQRRRTTPDEAQEYVLDKLIDISLNGKNFIEPETEISLEKEMLTLEESAAAIDANDMCSLLIKEWPIAPCNTPLEQFTTMYYENSMEEWPMTTLSTRVASSSDIPLLLEEVSGALLNAPNSRSASYVEIGKSNKLSIPQLLAPPNSKVTIHVVSSEIGTDSNSTIKLPVNNISGW</sequence>
<comment type="caution">
    <text evidence="3">The sequence shown here is derived from an EMBL/GenBank/DDBJ whole genome shotgun (WGS) entry which is preliminary data.</text>
</comment>
<evidence type="ECO:0000313" key="3">
    <source>
        <dbReference type="EMBL" id="KAF6027746.1"/>
    </source>
</evidence>
<evidence type="ECO:0000256" key="1">
    <source>
        <dbReference type="ARBA" id="ARBA00022729"/>
    </source>
</evidence>
<dbReference type="AlphaFoldDB" id="A0A7J7JQM9"/>
<dbReference type="PANTHER" id="PTHR24373:SF275">
    <property type="entry name" value="TIR DOMAIN-CONTAINING PROTEIN"/>
    <property type="match status" value="1"/>
</dbReference>
<dbReference type="OrthoDB" id="1526598at2759"/>
<dbReference type="InterPro" id="IPR050328">
    <property type="entry name" value="Dev_Immune_Receptor"/>
</dbReference>
<proteinExistence type="predicted"/>
<reference evidence="3" key="1">
    <citation type="submission" date="2020-06" db="EMBL/GenBank/DDBJ databases">
        <title>Draft genome of Bugula neritina, a colonial animal packing powerful symbionts and potential medicines.</title>
        <authorList>
            <person name="Rayko M."/>
        </authorList>
    </citation>
    <scope>NUCLEOTIDE SEQUENCE [LARGE SCALE GENOMIC DNA]</scope>
    <source>
        <strain evidence="3">Kwan_BN1</strain>
    </source>
</reference>
<dbReference type="PROSITE" id="PS51450">
    <property type="entry name" value="LRR"/>
    <property type="match status" value="2"/>
</dbReference>
<name>A0A7J7JQM9_BUGNE</name>
<dbReference type="Proteomes" id="UP000593567">
    <property type="component" value="Unassembled WGS sequence"/>
</dbReference>
<protein>
    <submittedName>
        <fullName evidence="3">Uncharacterized protein</fullName>
    </submittedName>
</protein>
<feature type="transmembrane region" description="Helical" evidence="2">
    <location>
        <begin position="317"/>
        <end position="341"/>
    </location>
</feature>
<dbReference type="EMBL" id="VXIV02002034">
    <property type="protein sequence ID" value="KAF6027746.1"/>
    <property type="molecule type" value="Genomic_DNA"/>
</dbReference>
<dbReference type="InterPro" id="IPR032675">
    <property type="entry name" value="LRR_dom_sf"/>
</dbReference>
<keyword evidence="2" id="KW-0812">Transmembrane</keyword>